<name>A0A1E4SCM2_9ASCO</name>
<evidence type="ECO:0000259" key="2">
    <source>
        <dbReference type="Pfam" id="PF20521"/>
    </source>
</evidence>
<evidence type="ECO:0000313" key="4">
    <source>
        <dbReference type="Proteomes" id="UP000094285"/>
    </source>
</evidence>
<keyword evidence="1" id="KW-0732">Signal</keyword>
<evidence type="ECO:0000313" key="3">
    <source>
        <dbReference type="EMBL" id="ODV77270.1"/>
    </source>
</evidence>
<gene>
    <name evidence="3" type="ORF">CANTADRAFT_27162</name>
</gene>
<evidence type="ECO:0000256" key="1">
    <source>
        <dbReference type="SAM" id="SignalP"/>
    </source>
</evidence>
<keyword evidence="4" id="KW-1185">Reference proteome</keyword>
<dbReference type="RefSeq" id="XP_020062392.1">
    <property type="nucleotide sequence ID" value="XM_020208019.1"/>
</dbReference>
<proteinExistence type="predicted"/>
<feature type="domain" description="Secreted protein CSS2 C-terminal" evidence="2">
    <location>
        <begin position="64"/>
        <end position="190"/>
    </location>
</feature>
<dbReference type="AlphaFoldDB" id="A0A1E4SCM2"/>
<dbReference type="EMBL" id="KV453915">
    <property type="protein sequence ID" value="ODV77270.1"/>
    <property type="molecule type" value="Genomic_DNA"/>
</dbReference>
<feature type="chain" id="PRO_5009162743" description="Secreted protein CSS2 C-terminal domain-containing protein" evidence="1">
    <location>
        <begin position="21"/>
        <end position="213"/>
    </location>
</feature>
<dbReference type="Proteomes" id="UP000094285">
    <property type="component" value="Unassembled WGS sequence"/>
</dbReference>
<reference evidence="4" key="1">
    <citation type="submission" date="2016-05" db="EMBL/GenBank/DDBJ databases">
        <title>Comparative genomics of biotechnologically important yeasts.</title>
        <authorList>
            <consortium name="DOE Joint Genome Institute"/>
            <person name="Riley R."/>
            <person name="Haridas S."/>
            <person name="Wolfe K.H."/>
            <person name="Lopes M.R."/>
            <person name="Hittinger C.T."/>
            <person name="Goker M."/>
            <person name="Salamov A."/>
            <person name="Wisecaver J."/>
            <person name="Long T.M."/>
            <person name="Aerts A.L."/>
            <person name="Barry K."/>
            <person name="Choi C."/>
            <person name="Clum A."/>
            <person name="Coughlan A.Y."/>
            <person name="Deshpande S."/>
            <person name="Douglass A.P."/>
            <person name="Hanson S.J."/>
            <person name="Klenk H.-P."/>
            <person name="Labutti K."/>
            <person name="Lapidus A."/>
            <person name="Lindquist E."/>
            <person name="Lipzen A."/>
            <person name="Meier-Kolthoff J.P."/>
            <person name="Ohm R.A."/>
            <person name="Otillar R.P."/>
            <person name="Pangilinan J."/>
            <person name="Peng Y."/>
            <person name="Rokas A."/>
            <person name="Rosa C.A."/>
            <person name="Scheuner C."/>
            <person name="Sibirny A.A."/>
            <person name="Slot J.C."/>
            <person name="Stielow J.B."/>
            <person name="Sun H."/>
            <person name="Kurtzman C.P."/>
            <person name="Blackwell M."/>
            <person name="Grigoriev I.V."/>
            <person name="Jeffries T.W."/>
        </authorList>
    </citation>
    <scope>NUCLEOTIDE SEQUENCE [LARGE SCALE GENOMIC DNA]</scope>
    <source>
        <strain evidence="4">NRRL Y-17324</strain>
    </source>
</reference>
<dbReference type="Pfam" id="PF20521">
    <property type="entry name" value="DUF6736"/>
    <property type="match status" value="1"/>
</dbReference>
<sequence>MFIKSLVSYLLVLNVALLAATNNSTAKLAGNVGEDSQGLSPDVSLNILNGTLYRGLDVDGGNVNNITKREGIRNYLNTAFNGGIIFESINAAISSWLNTYYLAIKIVKQQSDTHNCGIVQSVTVDNMRYIYSSNGRNCDTTAKAATIEGSLRKAFDTYRKNNYSCVYCMELTYSGAWVGYLLIGPNYNWPDDLTCGDSNGGQCVKGGKNDVVL</sequence>
<protein>
    <recommendedName>
        <fullName evidence="2">Secreted protein CSS2 C-terminal domain-containing protein</fullName>
    </recommendedName>
</protein>
<organism evidence="3 4">
    <name type="scientific">Suhomyces tanzawaensis NRRL Y-17324</name>
    <dbReference type="NCBI Taxonomy" id="984487"/>
    <lineage>
        <taxon>Eukaryota</taxon>
        <taxon>Fungi</taxon>
        <taxon>Dikarya</taxon>
        <taxon>Ascomycota</taxon>
        <taxon>Saccharomycotina</taxon>
        <taxon>Pichiomycetes</taxon>
        <taxon>Debaryomycetaceae</taxon>
        <taxon>Suhomyces</taxon>
    </lineage>
</organism>
<dbReference type="InterPro" id="IPR046624">
    <property type="entry name" value="CSS2_C"/>
</dbReference>
<feature type="signal peptide" evidence="1">
    <location>
        <begin position="1"/>
        <end position="20"/>
    </location>
</feature>
<dbReference type="OrthoDB" id="4067243at2759"/>
<dbReference type="GeneID" id="30982156"/>
<accession>A0A1E4SCM2</accession>